<accession>A0ABQ7MD95</accession>
<dbReference type="InterPro" id="IPR021916">
    <property type="entry name" value="DUF3527"/>
</dbReference>
<dbReference type="EMBL" id="JADBGQ010000005">
    <property type="protein sequence ID" value="KAG5396133.1"/>
    <property type="molecule type" value="Genomic_DNA"/>
</dbReference>
<evidence type="ECO:0000313" key="1">
    <source>
        <dbReference type="EMBL" id="KAG5396133.1"/>
    </source>
</evidence>
<reference evidence="1 2" key="1">
    <citation type="submission" date="2021-03" db="EMBL/GenBank/DDBJ databases">
        <authorList>
            <person name="King G.J."/>
            <person name="Bancroft I."/>
            <person name="Baten A."/>
            <person name="Bloomfield J."/>
            <person name="Borpatragohain P."/>
            <person name="He Z."/>
            <person name="Irish N."/>
            <person name="Irwin J."/>
            <person name="Liu K."/>
            <person name="Mauleon R.P."/>
            <person name="Moore J."/>
            <person name="Morris R."/>
            <person name="Ostergaard L."/>
            <person name="Wang B."/>
            <person name="Wells R."/>
        </authorList>
    </citation>
    <scope>NUCLEOTIDE SEQUENCE [LARGE SCALE GENOMIC DNA]</scope>
    <source>
        <strain evidence="1">R-o-18</strain>
        <tissue evidence="1">Leaf</tissue>
    </source>
</reference>
<protein>
    <submittedName>
        <fullName evidence="1">Uncharacterized protein</fullName>
    </submittedName>
</protein>
<dbReference type="PANTHER" id="PTHR31390:SF15">
    <property type="entry name" value="TUBBY C-TERMINAL DOMAIN-CONTAINING PROTEIN"/>
    <property type="match status" value="1"/>
</dbReference>
<gene>
    <name evidence="1" type="primary">A05p009600.1_BraROA</name>
    <name evidence="1" type="ORF">IGI04_017947</name>
</gene>
<organism evidence="1 2">
    <name type="scientific">Brassica rapa subsp. trilocularis</name>
    <dbReference type="NCBI Taxonomy" id="1813537"/>
    <lineage>
        <taxon>Eukaryota</taxon>
        <taxon>Viridiplantae</taxon>
        <taxon>Streptophyta</taxon>
        <taxon>Embryophyta</taxon>
        <taxon>Tracheophyta</taxon>
        <taxon>Spermatophyta</taxon>
        <taxon>Magnoliopsida</taxon>
        <taxon>eudicotyledons</taxon>
        <taxon>Gunneridae</taxon>
        <taxon>Pentapetalae</taxon>
        <taxon>rosids</taxon>
        <taxon>malvids</taxon>
        <taxon>Brassicales</taxon>
        <taxon>Brassicaceae</taxon>
        <taxon>Brassiceae</taxon>
        <taxon>Brassica</taxon>
    </lineage>
</organism>
<dbReference type="PANTHER" id="PTHR31390">
    <property type="entry name" value="EXPRESSED PROTEIN"/>
    <property type="match status" value="1"/>
</dbReference>
<feature type="non-terminal residue" evidence="1">
    <location>
        <position position="247"/>
    </location>
</feature>
<keyword evidence="2" id="KW-1185">Reference proteome</keyword>
<dbReference type="Proteomes" id="UP000823674">
    <property type="component" value="Chromosome A05"/>
</dbReference>
<name>A0ABQ7MD95_BRACM</name>
<sequence>MVRQQRASTVHEDRYHRRKDELVKRDMLDPPSYLRRRRTQDIRGKALSFWCFGLETLLGARFIHTVIGKMKTNSDSATRKSESVLFGVETNEEVAAIVQTRNRVQKQSITSVILPSGAHTLPKDGNTTPLTLIKRWESGGSCDCGDLDIGCKLRVLSNDHRTKSQTFSSFQLFDHQEKTEPAFKMVTRDNELHSAEFGSTVFILEAFFISLAVRNYQNWCEEEEEVVLKRQTSNKYASNPPVSPIGR</sequence>
<dbReference type="Pfam" id="PF12043">
    <property type="entry name" value="DUF3527"/>
    <property type="match status" value="1"/>
</dbReference>
<evidence type="ECO:0000313" key="2">
    <source>
        <dbReference type="Proteomes" id="UP000823674"/>
    </source>
</evidence>
<proteinExistence type="predicted"/>
<comment type="caution">
    <text evidence="1">The sequence shown here is derived from an EMBL/GenBank/DDBJ whole genome shotgun (WGS) entry which is preliminary data.</text>
</comment>